<evidence type="ECO:0000313" key="2">
    <source>
        <dbReference type="EMBL" id="ACQ93533.1"/>
    </source>
</evidence>
<feature type="domain" description="HTH cro/C1-type" evidence="1">
    <location>
        <begin position="50"/>
        <end position="101"/>
    </location>
</feature>
<dbReference type="SMART" id="SM00530">
    <property type="entry name" value="HTH_XRE"/>
    <property type="match status" value="1"/>
</dbReference>
<dbReference type="Gene3D" id="1.10.260.40">
    <property type="entry name" value="lambda repressor-like DNA-binding domains"/>
    <property type="match status" value="1"/>
</dbReference>
<name>C4LG16_TOLAT</name>
<dbReference type="KEGG" id="tau:Tola_1934"/>
<reference evidence="2 3" key="2">
    <citation type="journal article" date="2011" name="Stand. Genomic Sci.">
        <title>Complete genome sequence of Tolumonas auensis type strain (TA 4).</title>
        <authorList>
            <person name="Chertkov O."/>
            <person name="Copeland A."/>
            <person name="Lucas S."/>
            <person name="Lapidus A."/>
            <person name="Berry K.W."/>
            <person name="Detter J.C."/>
            <person name="Del Rio T.G."/>
            <person name="Hammon N."/>
            <person name="Dalin E."/>
            <person name="Tice H."/>
            <person name="Pitluck S."/>
            <person name="Richardson P."/>
            <person name="Bruce D."/>
            <person name="Goodwin L."/>
            <person name="Han C."/>
            <person name="Tapia R."/>
            <person name="Saunders E."/>
            <person name="Schmutz J."/>
            <person name="Brettin T."/>
            <person name="Larimer F."/>
            <person name="Land M."/>
            <person name="Hauser L."/>
            <person name="Spring S."/>
            <person name="Rohde M."/>
            <person name="Kyrpides N.C."/>
            <person name="Ivanova N."/>
            <person name="Goker M."/>
            <person name="Beller H.R."/>
            <person name="Klenk H.P."/>
            <person name="Woyke T."/>
        </authorList>
    </citation>
    <scope>NUCLEOTIDE SEQUENCE [LARGE SCALE GENOMIC DNA]</scope>
    <source>
        <strain evidence="3">DSM 9187 / TA4</strain>
    </source>
</reference>
<proteinExistence type="predicted"/>
<keyword evidence="3" id="KW-1185">Reference proteome</keyword>
<dbReference type="eggNOG" id="ENOG50335G4">
    <property type="taxonomic scope" value="Bacteria"/>
</dbReference>
<dbReference type="Pfam" id="PF01381">
    <property type="entry name" value="HTH_3"/>
    <property type="match status" value="1"/>
</dbReference>
<dbReference type="AlphaFoldDB" id="C4LG16"/>
<dbReference type="RefSeq" id="WP_015879001.1">
    <property type="nucleotide sequence ID" value="NC_012691.1"/>
</dbReference>
<dbReference type="HOGENOM" id="CLU_177105_0_0_6"/>
<dbReference type="PROSITE" id="PS50943">
    <property type="entry name" value="HTH_CROC1"/>
    <property type="match status" value="1"/>
</dbReference>
<dbReference type="EMBL" id="CP001616">
    <property type="protein sequence ID" value="ACQ93533.1"/>
    <property type="molecule type" value="Genomic_DNA"/>
</dbReference>
<dbReference type="CDD" id="cd00093">
    <property type="entry name" value="HTH_XRE"/>
    <property type="match status" value="1"/>
</dbReference>
<evidence type="ECO:0000313" key="3">
    <source>
        <dbReference type="Proteomes" id="UP000009073"/>
    </source>
</evidence>
<accession>C4LG16</accession>
<sequence>MSHRNLLELRKQSDELFQHFSRLLDNAEKELTEPELGIAADNYDAMTLMLKTKRKSLGLTLSDLELQTGISQSTLKRLFSDPENARVGHLLLVCQELGIKLWAAK</sequence>
<evidence type="ECO:0000259" key="1">
    <source>
        <dbReference type="PROSITE" id="PS50943"/>
    </source>
</evidence>
<dbReference type="GO" id="GO:0003677">
    <property type="term" value="F:DNA binding"/>
    <property type="evidence" value="ECO:0007669"/>
    <property type="project" value="InterPro"/>
</dbReference>
<gene>
    <name evidence="2" type="ordered locus">Tola_1934</name>
</gene>
<dbReference type="Proteomes" id="UP000009073">
    <property type="component" value="Chromosome"/>
</dbReference>
<dbReference type="SUPFAM" id="SSF47413">
    <property type="entry name" value="lambda repressor-like DNA-binding domains"/>
    <property type="match status" value="1"/>
</dbReference>
<dbReference type="STRING" id="595494.Tola_1934"/>
<protein>
    <submittedName>
        <fullName evidence="2">Transcriptional regulator, XRE family</fullName>
    </submittedName>
</protein>
<organism evidence="2 3">
    <name type="scientific">Tolumonas auensis (strain DSM 9187 / NBRC 110442 / TA 4)</name>
    <dbReference type="NCBI Taxonomy" id="595494"/>
    <lineage>
        <taxon>Bacteria</taxon>
        <taxon>Pseudomonadati</taxon>
        <taxon>Pseudomonadota</taxon>
        <taxon>Gammaproteobacteria</taxon>
        <taxon>Aeromonadales</taxon>
        <taxon>Aeromonadaceae</taxon>
        <taxon>Tolumonas</taxon>
    </lineage>
</organism>
<dbReference type="InterPro" id="IPR001387">
    <property type="entry name" value="Cro/C1-type_HTH"/>
</dbReference>
<reference evidence="3" key="1">
    <citation type="submission" date="2009-05" db="EMBL/GenBank/DDBJ databases">
        <title>Complete sequence of Tolumonas auensis DSM 9187.</title>
        <authorList>
            <consortium name="US DOE Joint Genome Institute"/>
            <person name="Lucas S."/>
            <person name="Copeland A."/>
            <person name="Lapidus A."/>
            <person name="Glavina del Rio T."/>
            <person name="Tice H."/>
            <person name="Bruce D."/>
            <person name="Goodwin L."/>
            <person name="Pitluck S."/>
            <person name="Chertkov O."/>
            <person name="Brettin T."/>
            <person name="Detter J.C."/>
            <person name="Han C."/>
            <person name="Larimer F."/>
            <person name="Land M."/>
            <person name="Hauser L."/>
            <person name="Kyrpides N."/>
            <person name="Mikhailova N."/>
            <person name="Spring S."/>
            <person name="Beller H."/>
        </authorList>
    </citation>
    <scope>NUCLEOTIDE SEQUENCE [LARGE SCALE GENOMIC DNA]</scope>
    <source>
        <strain evidence="3">DSM 9187 / TA4</strain>
    </source>
</reference>
<dbReference type="InterPro" id="IPR010982">
    <property type="entry name" value="Lambda_DNA-bd_dom_sf"/>
</dbReference>